<gene>
    <name evidence="1" type="ORF">AVDCRST_MAG26-2791</name>
</gene>
<accession>A0A6J4J631</accession>
<name>A0A6J4J631_9CHLR</name>
<dbReference type="EMBL" id="CADCTK010000650">
    <property type="protein sequence ID" value="CAA9270410.1"/>
    <property type="molecule type" value="Genomic_DNA"/>
</dbReference>
<protein>
    <submittedName>
        <fullName evidence="1">Uncharacterized protein</fullName>
    </submittedName>
</protein>
<evidence type="ECO:0000313" key="1">
    <source>
        <dbReference type="EMBL" id="CAA9270410.1"/>
    </source>
</evidence>
<feature type="non-terminal residue" evidence="1">
    <location>
        <position position="47"/>
    </location>
</feature>
<proteinExistence type="predicted"/>
<organism evidence="1">
    <name type="scientific">uncultured Chloroflexia bacterium</name>
    <dbReference type="NCBI Taxonomy" id="1672391"/>
    <lineage>
        <taxon>Bacteria</taxon>
        <taxon>Bacillati</taxon>
        <taxon>Chloroflexota</taxon>
        <taxon>Chloroflexia</taxon>
        <taxon>environmental samples</taxon>
    </lineage>
</organism>
<feature type="non-terminal residue" evidence="1">
    <location>
        <position position="1"/>
    </location>
</feature>
<reference evidence="1" key="1">
    <citation type="submission" date="2020-02" db="EMBL/GenBank/DDBJ databases">
        <authorList>
            <person name="Meier V. D."/>
        </authorList>
    </citation>
    <scope>NUCLEOTIDE SEQUENCE</scope>
    <source>
        <strain evidence="1">AVDCRST_MAG26</strain>
    </source>
</reference>
<dbReference type="AlphaFoldDB" id="A0A6J4J631"/>
<sequence length="47" mass="5554">WTRGGRRPVQFGSHEPRFVIRCQCPWSLVVRRWSFVEKKEPAMALPA</sequence>